<organism evidence="3 4">
    <name type="scientific">Chelatococcus sambhunathii</name>
    <dbReference type="NCBI Taxonomy" id="363953"/>
    <lineage>
        <taxon>Bacteria</taxon>
        <taxon>Pseudomonadati</taxon>
        <taxon>Pseudomonadota</taxon>
        <taxon>Alphaproteobacteria</taxon>
        <taxon>Hyphomicrobiales</taxon>
        <taxon>Chelatococcaceae</taxon>
        <taxon>Chelatococcus</taxon>
    </lineage>
</organism>
<gene>
    <name evidence="3" type="ORF">IHQ68_12390</name>
</gene>
<feature type="region of interest" description="Disordered" evidence="1">
    <location>
        <begin position="1"/>
        <end position="21"/>
    </location>
</feature>
<dbReference type="EMBL" id="JADBEO010000025">
    <property type="protein sequence ID" value="MDR4307415.1"/>
    <property type="molecule type" value="Genomic_DNA"/>
</dbReference>
<evidence type="ECO:0000313" key="3">
    <source>
        <dbReference type="EMBL" id="MDR4307415.1"/>
    </source>
</evidence>
<proteinExistence type="predicted"/>
<evidence type="ECO:0000313" key="4">
    <source>
        <dbReference type="Proteomes" id="UP001181622"/>
    </source>
</evidence>
<keyword evidence="2" id="KW-0812">Transmembrane</keyword>
<evidence type="ECO:0000256" key="1">
    <source>
        <dbReference type="SAM" id="MobiDB-lite"/>
    </source>
</evidence>
<reference evidence="3" key="1">
    <citation type="submission" date="2020-10" db="EMBL/GenBank/DDBJ databases">
        <authorList>
            <person name="Abbas A."/>
            <person name="Razzaq R."/>
            <person name="Waqas M."/>
            <person name="Abbas N."/>
            <person name="Nielsen T.K."/>
            <person name="Hansen L.H."/>
            <person name="Hussain S."/>
            <person name="Shahid M."/>
        </authorList>
    </citation>
    <scope>NUCLEOTIDE SEQUENCE</scope>
    <source>
        <strain evidence="3">S14</strain>
    </source>
</reference>
<feature type="transmembrane region" description="Helical" evidence="2">
    <location>
        <begin position="37"/>
        <end position="55"/>
    </location>
</feature>
<evidence type="ECO:0008006" key="5">
    <source>
        <dbReference type="Google" id="ProtNLM"/>
    </source>
</evidence>
<evidence type="ECO:0000256" key="2">
    <source>
        <dbReference type="SAM" id="Phobius"/>
    </source>
</evidence>
<keyword evidence="2" id="KW-1133">Transmembrane helix</keyword>
<protein>
    <recommendedName>
        <fullName evidence="5">Integral membrane protein</fullName>
    </recommendedName>
</protein>
<comment type="caution">
    <text evidence="3">The sequence shown here is derived from an EMBL/GenBank/DDBJ whole genome shotgun (WGS) entry which is preliminary data.</text>
</comment>
<feature type="transmembrane region" description="Helical" evidence="2">
    <location>
        <begin position="67"/>
        <end position="86"/>
    </location>
</feature>
<dbReference type="RefSeq" id="WP_309392245.1">
    <property type="nucleotide sequence ID" value="NZ_JADBEO010000025.1"/>
</dbReference>
<name>A0ABU1DHN9_9HYPH</name>
<keyword evidence="2" id="KW-0472">Membrane</keyword>
<dbReference type="Proteomes" id="UP001181622">
    <property type="component" value="Unassembled WGS sequence"/>
</dbReference>
<accession>A0ABU1DHN9</accession>
<sequence>MRKRSARRETSGPVEAPEDAADAAVAARRRALDRQTVMAIAGLVAVSAFLTVYPNDHERTIAGLKAIAPWLIGLSVLIVVANRATLHVQTKAIRKEAGAGR</sequence>
<keyword evidence="4" id="KW-1185">Reference proteome</keyword>